<comment type="caution">
    <text evidence="1">The sequence shown here is derived from an EMBL/GenBank/DDBJ whole genome shotgun (WGS) entry which is preliminary data.</text>
</comment>
<name>A0ABW7CAS4_9CYAN</name>
<dbReference type="RefSeq" id="WP_393013435.1">
    <property type="nucleotide sequence ID" value="NZ_JAZAQF010000069.1"/>
</dbReference>
<keyword evidence="2" id="KW-1185">Reference proteome</keyword>
<dbReference type="EMBL" id="JAZAQF010000069">
    <property type="protein sequence ID" value="MFG3818254.1"/>
    <property type="molecule type" value="Genomic_DNA"/>
</dbReference>
<organism evidence="1 2">
    <name type="scientific">Limnothrix redekei LRLZ20PSL1</name>
    <dbReference type="NCBI Taxonomy" id="3112953"/>
    <lineage>
        <taxon>Bacteria</taxon>
        <taxon>Bacillati</taxon>
        <taxon>Cyanobacteriota</taxon>
        <taxon>Cyanophyceae</taxon>
        <taxon>Pseudanabaenales</taxon>
        <taxon>Pseudanabaenaceae</taxon>
        <taxon>Limnothrix</taxon>
    </lineage>
</organism>
<evidence type="ECO:0000313" key="1">
    <source>
        <dbReference type="EMBL" id="MFG3818254.1"/>
    </source>
</evidence>
<gene>
    <name evidence="1" type="ORF">VPK24_11455</name>
</gene>
<proteinExistence type="predicted"/>
<reference evidence="2" key="1">
    <citation type="journal article" date="2024" name="Algal Res.">
        <title>Biochemical, toxicological and genomic investigation of a high-biomass producing Limnothrix strain isolated from Italian shallow drinking water reservoir.</title>
        <authorList>
            <person name="Simonazzi M."/>
            <person name="Shishido T.K."/>
            <person name="Delbaje E."/>
            <person name="Wahlsten M."/>
            <person name="Fewer D.P."/>
            <person name="Sivonen K."/>
            <person name="Pezzolesi L."/>
            <person name="Pistocchi R."/>
        </authorList>
    </citation>
    <scope>NUCLEOTIDE SEQUENCE [LARGE SCALE GENOMIC DNA]</scope>
    <source>
        <strain evidence="2">LRLZ20PSL1</strain>
    </source>
</reference>
<dbReference type="Proteomes" id="UP001604335">
    <property type="component" value="Unassembled WGS sequence"/>
</dbReference>
<evidence type="ECO:0008006" key="3">
    <source>
        <dbReference type="Google" id="ProtNLM"/>
    </source>
</evidence>
<protein>
    <recommendedName>
        <fullName evidence="3">Transposase DDE domain-containing protein</fullName>
    </recommendedName>
</protein>
<sequence>MSYRSRDRVMTFITTWLKELVAISQAFWRALIAFKDKLFSFFEGKQSWSKPLHQRKGFCTDFIPAILKNIFRESLGKNRDQMPKVFDCAGT</sequence>
<evidence type="ECO:0000313" key="2">
    <source>
        <dbReference type="Proteomes" id="UP001604335"/>
    </source>
</evidence>
<accession>A0ABW7CAS4</accession>